<proteinExistence type="predicted"/>
<dbReference type="RefSeq" id="WP_126579293.1">
    <property type="nucleotide sequence ID" value="NZ_BIFR01000001.1"/>
</dbReference>
<name>A0A401ZXP0_9CHLR</name>
<keyword evidence="1" id="KW-1133">Transmembrane helix</keyword>
<dbReference type="Gene3D" id="1.10.150.280">
    <property type="entry name" value="AF1531-like domain"/>
    <property type="match status" value="1"/>
</dbReference>
<comment type="caution">
    <text evidence="3">The sequence shown here is derived from an EMBL/GenBank/DDBJ whole genome shotgun (WGS) entry which is preliminary data.</text>
</comment>
<dbReference type="OrthoDB" id="9790239at2"/>
<dbReference type="GO" id="GO:0015627">
    <property type="term" value="C:type II protein secretion system complex"/>
    <property type="evidence" value="ECO:0007669"/>
    <property type="project" value="TreeGrafter"/>
</dbReference>
<organism evidence="3 4">
    <name type="scientific">Tengunoibacter tsumagoiensis</name>
    <dbReference type="NCBI Taxonomy" id="2014871"/>
    <lineage>
        <taxon>Bacteria</taxon>
        <taxon>Bacillati</taxon>
        <taxon>Chloroflexota</taxon>
        <taxon>Ktedonobacteria</taxon>
        <taxon>Ktedonobacterales</taxon>
        <taxon>Dictyobacteraceae</taxon>
        <taxon>Tengunoibacter</taxon>
    </lineage>
</organism>
<evidence type="ECO:0000313" key="4">
    <source>
        <dbReference type="Proteomes" id="UP000287352"/>
    </source>
</evidence>
<dbReference type="Gene3D" id="3.10.560.10">
    <property type="entry name" value="Outer membrane lipoprotein wza domain like"/>
    <property type="match status" value="1"/>
</dbReference>
<dbReference type="InterPro" id="IPR010994">
    <property type="entry name" value="RuvA_2-like"/>
</dbReference>
<evidence type="ECO:0000259" key="2">
    <source>
        <dbReference type="Pfam" id="PF10531"/>
    </source>
</evidence>
<protein>
    <recommendedName>
        <fullName evidence="2">Soluble ligand binding domain-containing protein</fullName>
    </recommendedName>
</protein>
<dbReference type="InterPro" id="IPR019554">
    <property type="entry name" value="Soluble_ligand-bd"/>
</dbReference>
<evidence type="ECO:0000256" key="1">
    <source>
        <dbReference type="SAM" id="Phobius"/>
    </source>
</evidence>
<keyword evidence="4" id="KW-1185">Reference proteome</keyword>
<keyword evidence="1" id="KW-0472">Membrane</keyword>
<dbReference type="AlphaFoldDB" id="A0A401ZXP0"/>
<gene>
    <name evidence="3" type="ORF">KTT_14610</name>
</gene>
<dbReference type="InterPro" id="IPR051675">
    <property type="entry name" value="Endo/Exo/Phosphatase_dom_1"/>
</dbReference>
<dbReference type="PANTHER" id="PTHR21180">
    <property type="entry name" value="ENDONUCLEASE/EXONUCLEASE/PHOSPHATASE FAMILY DOMAIN-CONTAINING PROTEIN 1"/>
    <property type="match status" value="1"/>
</dbReference>
<dbReference type="SUPFAM" id="SSF47781">
    <property type="entry name" value="RuvA domain 2-like"/>
    <property type="match status" value="1"/>
</dbReference>
<dbReference type="PANTHER" id="PTHR21180:SF32">
    <property type="entry name" value="ENDONUCLEASE_EXONUCLEASE_PHOSPHATASE FAMILY DOMAIN-CONTAINING PROTEIN 1"/>
    <property type="match status" value="1"/>
</dbReference>
<dbReference type="Pfam" id="PF12836">
    <property type="entry name" value="HHH_3"/>
    <property type="match status" value="1"/>
</dbReference>
<dbReference type="Proteomes" id="UP000287352">
    <property type="component" value="Unassembled WGS sequence"/>
</dbReference>
<dbReference type="GO" id="GO:0015628">
    <property type="term" value="P:protein secretion by the type II secretion system"/>
    <property type="evidence" value="ECO:0007669"/>
    <property type="project" value="TreeGrafter"/>
</dbReference>
<sequence>MATVPTEQRKSFNLRQFHLSQQQTAPFPAVSLTPITPPVVDPPPLAAHETLEPSPRKQVPLRRRLLISGIILALAVVLYIIWHPTTATTPSSLSAQNNPSTMFNTTPSVETPHTTTGDIQAYVAGAVLHPGVYTLMTNARVYQLLQAAGGPLSSANLAMINLAARLIDGQEVYVPHIGETPPVSLMSGTATVPTTTSDGSPGQLVNINSASSDELRQRLHLSSRTAQTIINYRVQHGPFTSVDQLLQVVSKTIYTKIQGMVTVT</sequence>
<dbReference type="Pfam" id="PF10531">
    <property type="entry name" value="SLBB"/>
    <property type="match status" value="1"/>
</dbReference>
<feature type="transmembrane region" description="Helical" evidence="1">
    <location>
        <begin position="65"/>
        <end position="82"/>
    </location>
</feature>
<evidence type="ECO:0000313" key="3">
    <source>
        <dbReference type="EMBL" id="GCE11602.1"/>
    </source>
</evidence>
<feature type="domain" description="Soluble ligand binding" evidence="2">
    <location>
        <begin position="121"/>
        <end position="174"/>
    </location>
</feature>
<reference evidence="4" key="1">
    <citation type="submission" date="2018-12" db="EMBL/GenBank/DDBJ databases">
        <title>Tengunoibacter tsumagoiensis gen. nov., sp. nov., Dictyobacter kobayashii sp. nov., D. alpinus sp. nov., and D. joshuensis sp. nov. and description of Dictyobacteraceae fam. nov. within the order Ktedonobacterales isolated from Tengu-no-mugimeshi.</title>
        <authorList>
            <person name="Wang C.M."/>
            <person name="Zheng Y."/>
            <person name="Sakai Y."/>
            <person name="Toyoda A."/>
            <person name="Minakuchi Y."/>
            <person name="Abe K."/>
            <person name="Yokota A."/>
            <person name="Yabe S."/>
        </authorList>
    </citation>
    <scope>NUCLEOTIDE SEQUENCE [LARGE SCALE GENOMIC DNA]</scope>
    <source>
        <strain evidence="4">Uno3</strain>
    </source>
</reference>
<keyword evidence="1" id="KW-0812">Transmembrane</keyword>
<accession>A0A401ZXP0</accession>
<dbReference type="EMBL" id="BIFR01000001">
    <property type="protein sequence ID" value="GCE11602.1"/>
    <property type="molecule type" value="Genomic_DNA"/>
</dbReference>